<comment type="caution">
    <text evidence="4">The sequence shown here is derived from an EMBL/GenBank/DDBJ whole genome shotgun (WGS) entry which is preliminary data.</text>
</comment>
<evidence type="ECO:0000256" key="1">
    <source>
        <dbReference type="SAM" id="Coils"/>
    </source>
</evidence>
<feature type="compositionally biased region" description="Low complexity" evidence="2">
    <location>
        <begin position="348"/>
        <end position="357"/>
    </location>
</feature>
<evidence type="ECO:0000256" key="2">
    <source>
        <dbReference type="SAM" id="MobiDB-lite"/>
    </source>
</evidence>
<evidence type="ECO:0000313" key="4">
    <source>
        <dbReference type="EMBL" id="CAH9131447.1"/>
    </source>
</evidence>
<feature type="region of interest" description="Disordered" evidence="2">
    <location>
        <begin position="348"/>
        <end position="369"/>
    </location>
</feature>
<name>A0AAV0F7I9_9ASTE</name>
<keyword evidence="1" id="KW-0175">Coiled coil</keyword>
<dbReference type="InterPro" id="IPR004252">
    <property type="entry name" value="Probable_transposase_24"/>
</dbReference>
<feature type="compositionally biased region" description="Polar residues" evidence="2">
    <location>
        <begin position="142"/>
        <end position="164"/>
    </location>
</feature>
<dbReference type="AlphaFoldDB" id="A0AAV0F7I9"/>
<dbReference type="PANTHER" id="PTHR33144:SF52">
    <property type="match status" value="1"/>
</dbReference>
<feature type="region of interest" description="Disordered" evidence="2">
    <location>
        <begin position="60"/>
        <end position="206"/>
    </location>
</feature>
<accession>A0AAV0F7I9</accession>
<feature type="coiled-coil region" evidence="1">
    <location>
        <begin position="473"/>
        <end position="507"/>
    </location>
</feature>
<proteinExistence type="predicted"/>
<protein>
    <submittedName>
        <fullName evidence="4">Uncharacterized protein</fullName>
    </submittedName>
</protein>
<feature type="compositionally biased region" description="Basic residues" evidence="2">
    <location>
        <begin position="1"/>
        <end position="11"/>
    </location>
</feature>
<feature type="region of interest" description="Disordered" evidence="2">
    <location>
        <begin position="1"/>
        <end position="41"/>
    </location>
</feature>
<organism evidence="4 5">
    <name type="scientific">Cuscuta epithymum</name>
    <dbReference type="NCBI Taxonomy" id="186058"/>
    <lineage>
        <taxon>Eukaryota</taxon>
        <taxon>Viridiplantae</taxon>
        <taxon>Streptophyta</taxon>
        <taxon>Embryophyta</taxon>
        <taxon>Tracheophyta</taxon>
        <taxon>Spermatophyta</taxon>
        <taxon>Magnoliopsida</taxon>
        <taxon>eudicotyledons</taxon>
        <taxon>Gunneridae</taxon>
        <taxon>Pentapetalae</taxon>
        <taxon>asterids</taxon>
        <taxon>lamiids</taxon>
        <taxon>Solanales</taxon>
        <taxon>Convolvulaceae</taxon>
        <taxon>Cuscuteae</taxon>
        <taxon>Cuscuta</taxon>
        <taxon>Cuscuta subgen. Cuscuta</taxon>
    </lineage>
</organism>
<keyword evidence="5" id="KW-1185">Reference proteome</keyword>
<evidence type="ECO:0000313" key="5">
    <source>
        <dbReference type="Proteomes" id="UP001152523"/>
    </source>
</evidence>
<dbReference type="Pfam" id="PF03004">
    <property type="entry name" value="Transposase_24"/>
    <property type="match status" value="1"/>
</dbReference>
<dbReference type="PANTHER" id="PTHR33144">
    <property type="entry name" value="OS10G0409366 PROTEIN-RELATED"/>
    <property type="match status" value="1"/>
</dbReference>
<dbReference type="EMBL" id="CAMAPF010000934">
    <property type="protein sequence ID" value="CAH9124427.1"/>
    <property type="molecule type" value="Genomic_DNA"/>
</dbReference>
<feature type="compositionally biased region" description="Polar residues" evidence="2">
    <location>
        <begin position="60"/>
        <end position="94"/>
    </location>
</feature>
<reference evidence="4" key="1">
    <citation type="submission" date="2022-07" db="EMBL/GenBank/DDBJ databases">
        <authorList>
            <person name="Macas J."/>
            <person name="Novak P."/>
            <person name="Neumann P."/>
        </authorList>
    </citation>
    <scope>NUCLEOTIDE SEQUENCE</scope>
</reference>
<gene>
    <name evidence="3" type="ORF">CEPIT_LOCUS25980</name>
    <name evidence="4" type="ORF">CEPIT_LOCUS31405</name>
</gene>
<dbReference type="Proteomes" id="UP001152523">
    <property type="component" value="Unassembled WGS sequence"/>
</dbReference>
<feature type="compositionally biased region" description="Basic and acidic residues" evidence="2">
    <location>
        <begin position="170"/>
        <end position="199"/>
    </location>
</feature>
<feature type="compositionally biased region" description="Polar residues" evidence="2">
    <location>
        <begin position="118"/>
        <end position="135"/>
    </location>
</feature>
<evidence type="ECO:0000313" key="3">
    <source>
        <dbReference type="EMBL" id="CAH9124427.1"/>
    </source>
</evidence>
<dbReference type="EMBL" id="CAMAPF010000966">
    <property type="protein sequence ID" value="CAH9131447.1"/>
    <property type="molecule type" value="Genomic_DNA"/>
</dbReference>
<sequence>MNRVSQKKRSGSSKVMPTSKVPRMSPASVPKLPEMSNLDKTTPLEFDPLLLRYGVNNRRCQAPTSYPNQTSKSFQSSPTGNMVSKKATPTQNVFEVSKSDKVAPMKSTPSPKLPESAFMSSSLGNRTQSNSTTCGTIFGTGHSRQNNMVLSGKNMQSGPSSDKSQPPPDHVSDVRPHHNRDKNGEDAGEFPRTEVDKHGRGPCKQIKTSRLVRLSKHRIEVPYNEVTRRATSAEIHSLLVHDVGAIIRSHCPMDTGFWGKLSPEKRKDLMDEITTNFKINFEDPDISEYINRLYNGRYREYKAELSKYYKSCETHADALASPPEEMADRDVNEWEWLCNHFNSDKFKNSSSANTSNRSNKKDNHRTGSRPLSYIVEDMLADGSQFPEVAAFELTYAGKDKRWTNDATKEQHEQMVAKANEYLVEKAKEYNLPEDTPLNEIPVDDPDIGLEIMTSVLGSTPGRLRETRPTSKKVKHLEKELEVERAARKAADAARKEAEEKMQNTLRNVGHKFNSTLQSWHQSLMQVGVDIPPFTPFSLEDGGEHEDATFMDD</sequence>